<feature type="non-terminal residue" evidence="2">
    <location>
        <position position="1"/>
    </location>
</feature>
<name>A0AAV2SRG5_MEGNR</name>
<protein>
    <recommendedName>
        <fullName evidence="1">BEACH domain-containing protein</fullName>
    </recommendedName>
</protein>
<dbReference type="PANTHER" id="PTHR46866">
    <property type="entry name" value="GH12955P"/>
    <property type="match status" value="1"/>
</dbReference>
<evidence type="ECO:0000313" key="2">
    <source>
        <dbReference type="EMBL" id="CAL4227957.1"/>
    </source>
</evidence>
<evidence type="ECO:0000313" key="3">
    <source>
        <dbReference type="Proteomes" id="UP001497623"/>
    </source>
</evidence>
<dbReference type="InterPro" id="IPR036372">
    <property type="entry name" value="BEACH_dom_sf"/>
</dbReference>
<feature type="domain" description="BEACH" evidence="1">
    <location>
        <begin position="125"/>
        <end position="189"/>
    </location>
</feature>
<dbReference type="PANTHER" id="PTHR46866:SF1">
    <property type="entry name" value="GH12955P"/>
    <property type="match status" value="1"/>
</dbReference>
<dbReference type="AlphaFoldDB" id="A0AAV2SRG5"/>
<accession>A0AAV2SRG5</accession>
<proteinExistence type="predicted"/>
<sequence length="189" mass="21188">LQILEAARDTHDRGLHLGDVSTQHIFLDNSLFLSLTPNVTQSLLQPTDNRNTEEMGIDDQKNKHQVVTEGSFNHDFKSCRSCGDDGCESPTQIKSTLGYHNLINSQEALDILKKSSGVASEKVVFAALQDSSLVQLTHLWVGHQLSTLDYLLCLNFLAGRVFNCPNHHPILPWVIDFSHRNAGWRDLSR</sequence>
<reference evidence="2 3" key="1">
    <citation type="submission" date="2024-05" db="EMBL/GenBank/DDBJ databases">
        <authorList>
            <person name="Wallberg A."/>
        </authorList>
    </citation>
    <scope>NUCLEOTIDE SEQUENCE [LARGE SCALE GENOMIC DNA]</scope>
</reference>
<dbReference type="Gene3D" id="1.10.1540.10">
    <property type="entry name" value="BEACH domain"/>
    <property type="match status" value="1"/>
</dbReference>
<comment type="caution">
    <text evidence="2">The sequence shown here is derived from an EMBL/GenBank/DDBJ whole genome shotgun (WGS) entry which is preliminary data.</text>
</comment>
<dbReference type="SUPFAM" id="SSF81837">
    <property type="entry name" value="BEACH domain"/>
    <property type="match status" value="1"/>
</dbReference>
<evidence type="ECO:0000259" key="1">
    <source>
        <dbReference type="PROSITE" id="PS50197"/>
    </source>
</evidence>
<organism evidence="2 3">
    <name type="scientific">Meganyctiphanes norvegica</name>
    <name type="common">Northern krill</name>
    <name type="synonym">Thysanopoda norvegica</name>
    <dbReference type="NCBI Taxonomy" id="48144"/>
    <lineage>
        <taxon>Eukaryota</taxon>
        <taxon>Metazoa</taxon>
        <taxon>Ecdysozoa</taxon>
        <taxon>Arthropoda</taxon>
        <taxon>Crustacea</taxon>
        <taxon>Multicrustacea</taxon>
        <taxon>Malacostraca</taxon>
        <taxon>Eumalacostraca</taxon>
        <taxon>Eucarida</taxon>
        <taxon>Euphausiacea</taxon>
        <taxon>Euphausiidae</taxon>
        <taxon>Meganyctiphanes</taxon>
    </lineage>
</organism>
<keyword evidence="3" id="KW-1185">Reference proteome</keyword>
<dbReference type="Proteomes" id="UP001497623">
    <property type="component" value="Unassembled WGS sequence"/>
</dbReference>
<dbReference type="EMBL" id="CAXKWB010105111">
    <property type="protein sequence ID" value="CAL4227957.1"/>
    <property type="molecule type" value="Genomic_DNA"/>
</dbReference>
<dbReference type="Pfam" id="PF02138">
    <property type="entry name" value="Beach"/>
    <property type="match status" value="1"/>
</dbReference>
<dbReference type="InterPro" id="IPR000409">
    <property type="entry name" value="BEACH_dom"/>
</dbReference>
<dbReference type="PROSITE" id="PS50197">
    <property type="entry name" value="BEACH"/>
    <property type="match status" value="1"/>
</dbReference>
<gene>
    <name evidence="2" type="ORF">MNOR_LOCUS39571</name>
</gene>